<dbReference type="OrthoDB" id="8562324at2"/>
<dbReference type="InterPro" id="IPR042226">
    <property type="entry name" value="eFR1_2_sf"/>
</dbReference>
<name>A0A0D7K8R2_9BURK</name>
<dbReference type="Gene3D" id="3.30.420.60">
    <property type="entry name" value="eRF1 domain 2"/>
    <property type="match status" value="1"/>
</dbReference>
<comment type="caution">
    <text evidence="1">The sequence shown here is derived from an EMBL/GenBank/DDBJ whole genome shotgun (WGS) entry which is preliminary data.</text>
</comment>
<reference evidence="1 2" key="1">
    <citation type="submission" date="2014-12" db="EMBL/GenBank/DDBJ databases">
        <title>Isolation of bacteria from lake water.</title>
        <authorList>
            <person name="Sheng K.-Y."/>
            <person name="Chin P.-S."/>
            <person name="Chan K.-G."/>
            <person name="Tan G.S."/>
        </authorList>
    </citation>
    <scope>NUCLEOTIDE SEQUENCE [LARGE SCALE GENOMIC DNA]</scope>
    <source>
        <strain evidence="1 2">KY4</strain>
    </source>
</reference>
<evidence type="ECO:0000313" key="2">
    <source>
        <dbReference type="Proteomes" id="UP000032566"/>
    </source>
</evidence>
<dbReference type="RefSeq" id="WP_044397842.1">
    <property type="nucleotide sequence ID" value="NZ_DAMBBS010000006.1"/>
</dbReference>
<proteinExistence type="predicted"/>
<accession>A0A0D7K8R2</accession>
<dbReference type="EMBL" id="JXYQ01000029">
    <property type="protein sequence ID" value="KJA10726.1"/>
    <property type="molecule type" value="Genomic_DNA"/>
</dbReference>
<dbReference type="Proteomes" id="UP000032566">
    <property type="component" value="Unassembled WGS sequence"/>
</dbReference>
<sequence>MSTFHAVVWMDHSEAHVVMFDREHMEAQRVKSRSHHKHQGKNDDTSAFFADTAKALQGTHEVLLCGPGLARNQFRDWCSKHNAAVSAAVVDSVAADHPTDAQLVAMARQYFKKFDNMAADPSLS</sequence>
<organism evidence="1 2">
    <name type="scientific">Acidovorax temperans</name>
    <dbReference type="NCBI Taxonomy" id="80878"/>
    <lineage>
        <taxon>Bacteria</taxon>
        <taxon>Pseudomonadati</taxon>
        <taxon>Pseudomonadota</taxon>
        <taxon>Betaproteobacteria</taxon>
        <taxon>Burkholderiales</taxon>
        <taxon>Comamonadaceae</taxon>
        <taxon>Acidovorax</taxon>
    </lineage>
</organism>
<protein>
    <recommendedName>
        <fullName evidence="3">Translational machinery protein</fullName>
    </recommendedName>
</protein>
<dbReference type="SUPFAM" id="SSF53137">
    <property type="entry name" value="Translational machinery components"/>
    <property type="match status" value="1"/>
</dbReference>
<dbReference type="AlphaFoldDB" id="A0A0D7K8R2"/>
<evidence type="ECO:0000313" key="1">
    <source>
        <dbReference type="EMBL" id="KJA10726.1"/>
    </source>
</evidence>
<dbReference type="PATRIC" id="fig|80878.5.peg.1486"/>
<gene>
    <name evidence="1" type="ORF">RP29_09755</name>
</gene>
<evidence type="ECO:0008006" key="3">
    <source>
        <dbReference type="Google" id="ProtNLM"/>
    </source>
</evidence>
<keyword evidence="2" id="KW-1185">Reference proteome</keyword>